<evidence type="ECO:0000259" key="2">
    <source>
        <dbReference type="Pfam" id="PF16653"/>
    </source>
</evidence>
<reference evidence="3 4" key="1">
    <citation type="submission" date="2016-11" db="EMBL/GenBank/DDBJ databases">
        <authorList>
            <person name="Jaros S."/>
            <person name="Januszkiewicz K."/>
            <person name="Wedrychowicz H."/>
        </authorList>
    </citation>
    <scope>NUCLEOTIDE SEQUENCE [LARGE SCALE GENOMIC DNA]</scope>
    <source>
        <strain evidence="3 4">DSM 44666</strain>
    </source>
</reference>
<dbReference type="SUPFAM" id="SSF51735">
    <property type="entry name" value="NAD(P)-binding Rossmann-fold domains"/>
    <property type="match status" value="1"/>
</dbReference>
<feature type="domain" description="Saccharopine dehydrogenase-like C-terminal" evidence="2">
    <location>
        <begin position="129"/>
        <end position="381"/>
    </location>
</feature>
<accession>A0A1M4SMF7</accession>
<dbReference type="InterPro" id="IPR005097">
    <property type="entry name" value="Sacchrp_dh_NADP-bd"/>
</dbReference>
<keyword evidence="4" id="KW-1185">Reference proteome</keyword>
<dbReference type="STRING" id="112248.SAMN05444392_10149"/>
<proteinExistence type="predicted"/>
<dbReference type="Proteomes" id="UP000184476">
    <property type="component" value="Unassembled WGS sequence"/>
</dbReference>
<organism evidence="3 4">
    <name type="scientific">Seinonella peptonophila</name>
    <dbReference type="NCBI Taxonomy" id="112248"/>
    <lineage>
        <taxon>Bacteria</taxon>
        <taxon>Bacillati</taxon>
        <taxon>Bacillota</taxon>
        <taxon>Bacilli</taxon>
        <taxon>Bacillales</taxon>
        <taxon>Thermoactinomycetaceae</taxon>
        <taxon>Seinonella</taxon>
    </lineage>
</organism>
<dbReference type="InterPro" id="IPR032095">
    <property type="entry name" value="Sacchrp_dh-like_C"/>
</dbReference>
<evidence type="ECO:0000313" key="3">
    <source>
        <dbReference type="EMBL" id="SHE33454.1"/>
    </source>
</evidence>
<gene>
    <name evidence="3" type="ORF">SAMN05444392_10149</name>
</gene>
<dbReference type="Gene3D" id="3.30.360.10">
    <property type="entry name" value="Dihydrodipicolinate Reductase, domain 2"/>
    <property type="match status" value="1"/>
</dbReference>
<dbReference type="Gene3D" id="3.40.50.720">
    <property type="entry name" value="NAD(P)-binding Rossmann-like Domain"/>
    <property type="match status" value="2"/>
</dbReference>
<name>A0A1M4SMF7_9BACL</name>
<dbReference type="PANTHER" id="PTHR43796:SF2">
    <property type="entry name" value="CARBOXYNORSPERMIDINE SYNTHASE"/>
    <property type="match status" value="1"/>
</dbReference>
<sequence length="391" mass="44015">MKVAVIGGAGKVVWGAIRDFVEHPSVDELLLADLNLEAIEQRRQHLGSDKVKVERIDLNDHQALVRLLDAYDVCLNATSHHFNLKVMEACIESRTHYTDFGGLFHWALKQLEFHDRFKEAGITGIVGSGSAPGIVNVMARYGYDHLDQVHSIKILDGIVNFNAPEDSFIPPYAIETLIEEFVMNPYEFRDGKYVEMTPFSGQEEIDFPDPVGKQTVFNTIHSEVATMPLTFQDKGIQNVAFKLSLPKRFEERLRFLVNLGMGSKEPIQVRDQQVIPLQVLSQLVQKQSFTVPDGEHDDHKALRVEITGVKDGIESKYVLHSVLHPYKPWSDMSQGVFSVGFPAAVTTRLIGSEQIKEPGFFPTEAAIPPKIYFRELAQRGIVVQSQFTQTL</sequence>
<dbReference type="PANTHER" id="PTHR43796">
    <property type="entry name" value="CARBOXYNORSPERMIDINE SYNTHASE"/>
    <property type="match status" value="1"/>
</dbReference>
<evidence type="ECO:0000313" key="4">
    <source>
        <dbReference type="Proteomes" id="UP000184476"/>
    </source>
</evidence>
<dbReference type="AlphaFoldDB" id="A0A1M4SMF7"/>
<dbReference type="Pfam" id="PF03435">
    <property type="entry name" value="Sacchrp_dh_NADP"/>
    <property type="match status" value="1"/>
</dbReference>
<dbReference type="RefSeq" id="WP_073150106.1">
    <property type="nucleotide sequence ID" value="NZ_FQVL01000001.1"/>
</dbReference>
<dbReference type="OrthoDB" id="1910498at2"/>
<protein>
    <submittedName>
        <fullName evidence="3">Saccharopine dehydrogenase, NADP-dependent</fullName>
    </submittedName>
</protein>
<evidence type="ECO:0000259" key="1">
    <source>
        <dbReference type="Pfam" id="PF03435"/>
    </source>
</evidence>
<dbReference type="Pfam" id="PF16653">
    <property type="entry name" value="Sacchrp_dh_C"/>
    <property type="match status" value="1"/>
</dbReference>
<dbReference type="EMBL" id="FQVL01000001">
    <property type="protein sequence ID" value="SHE33454.1"/>
    <property type="molecule type" value="Genomic_DNA"/>
</dbReference>
<dbReference type="InterPro" id="IPR036291">
    <property type="entry name" value="NAD(P)-bd_dom_sf"/>
</dbReference>
<feature type="domain" description="Saccharopine dehydrogenase NADP binding" evidence="1">
    <location>
        <begin position="4"/>
        <end position="124"/>
    </location>
</feature>